<evidence type="ECO:0000313" key="1">
    <source>
        <dbReference type="EMBL" id="MCZ8546787.1"/>
    </source>
</evidence>
<dbReference type="Proteomes" id="UP001152178">
    <property type="component" value="Unassembled WGS sequence"/>
</dbReference>
<dbReference type="RefSeq" id="WP_269907129.1">
    <property type="nucleotide sequence ID" value="NZ_JAPFQA010000010.1"/>
</dbReference>
<accession>A0ABT4QYY8</accession>
<sequence>MRQIIILGSSCRLCCGAYRPILKLPTQLAQVLATLFVAAMIENGNVNLPRDAHWRDDFLLEVLAFPHGKHDDQVDSIRVRRIPWAEEERLADMPMIKLSCE</sequence>
<dbReference type="EMBL" id="JAPFQA010000010">
    <property type="protein sequence ID" value="MCZ8546787.1"/>
    <property type="molecule type" value="Genomic_DNA"/>
</dbReference>
<comment type="caution">
    <text evidence="1">The sequence shown here is derived from an EMBL/GenBank/DDBJ whole genome shotgun (WGS) entry which is preliminary data.</text>
</comment>
<name>A0ABT4QYY8_9HYPH</name>
<protein>
    <submittedName>
        <fullName evidence="1">Uncharacterized protein</fullName>
    </submittedName>
</protein>
<organism evidence="1 2">
    <name type="scientific">Mesorhizobium qingshengii</name>
    <dbReference type="NCBI Taxonomy" id="1165689"/>
    <lineage>
        <taxon>Bacteria</taxon>
        <taxon>Pseudomonadati</taxon>
        <taxon>Pseudomonadota</taxon>
        <taxon>Alphaproteobacteria</taxon>
        <taxon>Hyphomicrobiales</taxon>
        <taxon>Phyllobacteriaceae</taxon>
        <taxon>Mesorhizobium</taxon>
    </lineage>
</organism>
<gene>
    <name evidence="1" type="ORF">OOJ09_21575</name>
</gene>
<reference evidence="1" key="1">
    <citation type="submission" date="2022-11" db="EMBL/GenBank/DDBJ databases">
        <authorList>
            <person name="Coimbra C."/>
        </authorList>
    </citation>
    <scope>NUCLEOTIDE SEQUENCE</scope>
    <source>
        <strain evidence="1">Jales19</strain>
    </source>
</reference>
<evidence type="ECO:0000313" key="2">
    <source>
        <dbReference type="Proteomes" id="UP001152178"/>
    </source>
</evidence>
<keyword evidence="2" id="KW-1185">Reference proteome</keyword>
<proteinExistence type="predicted"/>